<dbReference type="Gene3D" id="1.25.10.10">
    <property type="entry name" value="Leucine-rich Repeat Variant"/>
    <property type="match status" value="2"/>
</dbReference>
<name>A0ABU7MBK1_9ACTN</name>
<proteinExistence type="predicted"/>
<evidence type="ECO:0000313" key="2">
    <source>
        <dbReference type="Proteomes" id="UP001347146"/>
    </source>
</evidence>
<dbReference type="EMBL" id="JAZDUF010000002">
    <property type="protein sequence ID" value="MEE3850208.1"/>
    <property type="molecule type" value="Genomic_DNA"/>
</dbReference>
<evidence type="ECO:0000313" key="1">
    <source>
        <dbReference type="EMBL" id="MEE3850208.1"/>
    </source>
</evidence>
<dbReference type="InterPro" id="IPR011989">
    <property type="entry name" value="ARM-like"/>
</dbReference>
<sequence>MTTNDRSTALITALGATDASQRLRAALAAGTAADERLVPVLIERCGTEPDFFVRDMLTWALCRASADITVPALLTELESAHPQARSQALHTLSKIGERRAFSRVAMSIHDPDDDVARAAWRAAVALVDPADASDLAADLAAEFGRGDAQVRLSLARAMVELGDSAHPVVDVYVHHADPRVGAHAAATERLLSDPDAAFDLSVEMARRASVGVDV</sequence>
<reference evidence="1 2" key="1">
    <citation type="submission" date="2024-01" db="EMBL/GenBank/DDBJ databases">
        <title>Draft genome sequence of Gordonia sp. LSe1-13.</title>
        <authorList>
            <person name="Suphannarot A."/>
            <person name="Mingma R."/>
        </authorList>
    </citation>
    <scope>NUCLEOTIDE SEQUENCE [LARGE SCALE GENOMIC DNA]</scope>
    <source>
        <strain evidence="1 2">LSe1-13</strain>
    </source>
</reference>
<accession>A0ABU7MBK1</accession>
<dbReference type="Proteomes" id="UP001347146">
    <property type="component" value="Unassembled WGS sequence"/>
</dbReference>
<dbReference type="Pfam" id="PF13646">
    <property type="entry name" value="HEAT_2"/>
    <property type="match status" value="1"/>
</dbReference>
<protein>
    <submittedName>
        <fullName evidence="1">HEAT repeat domain-containing protein</fullName>
    </submittedName>
</protein>
<dbReference type="SUPFAM" id="SSF48371">
    <property type="entry name" value="ARM repeat"/>
    <property type="match status" value="1"/>
</dbReference>
<gene>
    <name evidence="1" type="ORF">VZC37_07670</name>
</gene>
<comment type="caution">
    <text evidence="1">The sequence shown here is derived from an EMBL/GenBank/DDBJ whole genome shotgun (WGS) entry which is preliminary data.</text>
</comment>
<dbReference type="RefSeq" id="WP_330431884.1">
    <property type="nucleotide sequence ID" value="NZ_JAZDUF010000002.1"/>
</dbReference>
<dbReference type="InterPro" id="IPR016024">
    <property type="entry name" value="ARM-type_fold"/>
</dbReference>
<organism evidence="1 2">
    <name type="scientific">Gordonia sesuvii</name>
    <dbReference type="NCBI Taxonomy" id="3116777"/>
    <lineage>
        <taxon>Bacteria</taxon>
        <taxon>Bacillati</taxon>
        <taxon>Actinomycetota</taxon>
        <taxon>Actinomycetes</taxon>
        <taxon>Mycobacteriales</taxon>
        <taxon>Gordoniaceae</taxon>
        <taxon>Gordonia</taxon>
    </lineage>
</organism>
<keyword evidence="2" id="KW-1185">Reference proteome</keyword>